<sequence>MTRPSLSQARLWRPDSLDEAAARWDRAAVDIHTNADVAVRGVTATRDFWRGSAAEAARNRASALTGRVVALARAFIAAAAAARNGAALLRARRDDVLTTVAAAESEGYTVADDGTVRTNDTAGTTAAAPSPAMLTRAGELTVDVQSDLDRLALADEDTARDIEAAFAVEAPAPTQLAGWPAGPEALISRWPSTGQDEIAAQIAALSPQQRRQLVEAAPAVVGNTDGVPWDLRVAANRLNIADAILAERALLATPEDTKVAAEVDAMRVGVDPATWERVRAQLRRDPAARARAVASYDDKVNDRIAFYQGLLGEVADPTGRSSMPIPRQIIAFDPDRSSLIELHGDLATATSVGVLIPGLNTTMPGSGANVATARRFTRAGGGKVAMITYLGGPFPTGEGAAGLRAAASPRFAEQMAPRLVAFSEDVNRTVDATGRDIPVTYLGHSYGGSILGTAERDGLTADRVVYVEAAGAGVGVHSPADWHNRNPHVVRFTMTAPLDWIEAVQGVPLGPHGADPDTMPGVLRLPTGRRRNRWPMVGPSTHSDVINEPSDAWDRLYEVISAPGRRPRR</sequence>
<dbReference type="SUPFAM" id="SSF53474">
    <property type="entry name" value="alpha/beta-Hydrolases"/>
    <property type="match status" value="1"/>
</dbReference>
<dbReference type="Pfam" id="PF06259">
    <property type="entry name" value="Abhydrolase_8"/>
    <property type="match status" value="1"/>
</dbReference>
<accession>A0A1X0DHT7</accession>
<gene>
    <name evidence="2" type="ORF">BST26_06350</name>
</gene>
<dbReference type="Proteomes" id="UP000192801">
    <property type="component" value="Unassembled WGS sequence"/>
</dbReference>
<dbReference type="EMBL" id="MVHS01000010">
    <property type="protein sequence ID" value="ORA71966.1"/>
    <property type="molecule type" value="Genomic_DNA"/>
</dbReference>
<keyword evidence="3" id="KW-1185">Reference proteome</keyword>
<evidence type="ECO:0000313" key="3">
    <source>
        <dbReference type="Proteomes" id="UP000192801"/>
    </source>
</evidence>
<dbReference type="RefSeq" id="WP_083029925.1">
    <property type="nucleotide sequence ID" value="NZ_MVHS01000010.1"/>
</dbReference>
<name>A0A1X0DHT7_9MYCO</name>
<dbReference type="InterPro" id="IPR029058">
    <property type="entry name" value="AB_hydrolase_fold"/>
</dbReference>
<proteinExistence type="predicted"/>
<protein>
    <recommendedName>
        <fullName evidence="1">DUF1023 domain-containing protein</fullName>
    </recommendedName>
</protein>
<dbReference type="InterPro" id="IPR010427">
    <property type="entry name" value="DUF1023"/>
</dbReference>
<dbReference type="STRING" id="444597.BST26_06350"/>
<reference evidence="2 3" key="1">
    <citation type="submission" date="2016-12" db="EMBL/GenBank/DDBJ databases">
        <title>The new phylogeny of genus Mycobacterium.</title>
        <authorList>
            <person name="Tortoli E."/>
            <person name="Trovato A."/>
            <person name="Cirillo D.M."/>
        </authorList>
    </citation>
    <scope>NUCLEOTIDE SEQUENCE [LARGE SCALE GENOMIC DNA]</scope>
    <source>
        <strain evidence="2 3">DSM 45130</strain>
    </source>
</reference>
<dbReference type="OrthoDB" id="5170249at2"/>
<feature type="domain" description="DUF1023" evidence="1">
    <location>
        <begin position="338"/>
        <end position="504"/>
    </location>
</feature>
<evidence type="ECO:0000259" key="1">
    <source>
        <dbReference type="Pfam" id="PF06259"/>
    </source>
</evidence>
<organism evidence="2 3">
    <name type="scientific">Mycolicibacterium insubricum</name>
    <dbReference type="NCBI Taxonomy" id="444597"/>
    <lineage>
        <taxon>Bacteria</taxon>
        <taxon>Bacillati</taxon>
        <taxon>Actinomycetota</taxon>
        <taxon>Actinomycetes</taxon>
        <taxon>Mycobacteriales</taxon>
        <taxon>Mycobacteriaceae</taxon>
        <taxon>Mycolicibacterium</taxon>
    </lineage>
</organism>
<dbReference type="AlphaFoldDB" id="A0A1X0DHT7"/>
<comment type="caution">
    <text evidence="2">The sequence shown here is derived from an EMBL/GenBank/DDBJ whole genome shotgun (WGS) entry which is preliminary data.</text>
</comment>
<evidence type="ECO:0000313" key="2">
    <source>
        <dbReference type="EMBL" id="ORA71966.1"/>
    </source>
</evidence>